<dbReference type="Proteomes" id="UP000479293">
    <property type="component" value="Unassembled WGS sequence"/>
</dbReference>
<sequence>MKIKMFSGLLVAWLLGFSAQGQDLTTADAVVSKYLTAIGGLEKLRSLQDMTASATADIQGRTLEMETKMKMPNKYKQVSYMMGNEAGGATFDGTTLSRSMRGQQTTKDGKEAFMEFLQGHPFPELYYDTLGVEKKLVGVEKVDDKDAYKIQYTVDGKEWYDYFDKQTGLKVKRSATNESPRGKVETDIRFGNYKEVNGIKFPFTRSQKLGQFEMTMETQSIKLNKGIDDKQFKIK</sequence>
<name>A0A7C9F7Z3_9BACT</name>
<feature type="chain" id="PRO_5028820602" description="Outer membrane lipoprotein-sorting protein" evidence="1">
    <location>
        <begin position="22"/>
        <end position="235"/>
    </location>
</feature>
<evidence type="ECO:0008006" key="4">
    <source>
        <dbReference type="Google" id="ProtNLM"/>
    </source>
</evidence>
<keyword evidence="1" id="KW-0732">Signal</keyword>
<keyword evidence="3" id="KW-1185">Reference proteome</keyword>
<proteinExistence type="predicted"/>
<dbReference type="EMBL" id="WHLY01000002">
    <property type="protein sequence ID" value="MPR33084.1"/>
    <property type="molecule type" value="Genomic_DNA"/>
</dbReference>
<dbReference type="RefSeq" id="WP_152758065.1">
    <property type="nucleotide sequence ID" value="NZ_WHLY01000002.1"/>
</dbReference>
<gene>
    <name evidence="2" type="ORF">GBK04_06870</name>
</gene>
<evidence type="ECO:0000256" key="1">
    <source>
        <dbReference type="SAM" id="SignalP"/>
    </source>
</evidence>
<accession>A0A7C9F7Z3</accession>
<feature type="signal peptide" evidence="1">
    <location>
        <begin position="1"/>
        <end position="21"/>
    </location>
</feature>
<organism evidence="2 3">
    <name type="scientific">Salmonirosea aquatica</name>
    <dbReference type="NCBI Taxonomy" id="2654236"/>
    <lineage>
        <taxon>Bacteria</taxon>
        <taxon>Pseudomonadati</taxon>
        <taxon>Bacteroidota</taxon>
        <taxon>Cytophagia</taxon>
        <taxon>Cytophagales</taxon>
        <taxon>Spirosomataceae</taxon>
        <taxon>Salmonirosea</taxon>
    </lineage>
</organism>
<protein>
    <recommendedName>
        <fullName evidence="4">Outer membrane lipoprotein-sorting protein</fullName>
    </recommendedName>
</protein>
<evidence type="ECO:0000313" key="2">
    <source>
        <dbReference type="EMBL" id="MPR33084.1"/>
    </source>
</evidence>
<comment type="caution">
    <text evidence="2">The sequence shown here is derived from an EMBL/GenBank/DDBJ whole genome shotgun (WGS) entry which is preliminary data.</text>
</comment>
<dbReference type="AlphaFoldDB" id="A0A7C9F7Z3"/>
<evidence type="ECO:0000313" key="3">
    <source>
        <dbReference type="Proteomes" id="UP000479293"/>
    </source>
</evidence>
<reference evidence="2 3" key="1">
    <citation type="submission" date="2019-10" db="EMBL/GenBank/DDBJ databases">
        <title>Draft Genome Sequence of Cytophagaceae sp. SJW1-29.</title>
        <authorList>
            <person name="Choi A."/>
        </authorList>
    </citation>
    <scope>NUCLEOTIDE SEQUENCE [LARGE SCALE GENOMIC DNA]</scope>
    <source>
        <strain evidence="2 3">SJW1-29</strain>
    </source>
</reference>